<evidence type="ECO:0000313" key="2">
    <source>
        <dbReference type="EMBL" id="QPD02749.1"/>
    </source>
</evidence>
<protein>
    <recommendedName>
        <fullName evidence="4">Lipoprotein SmpA/OmlA domain-containing protein</fullName>
    </recommendedName>
</protein>
<keyword evidence="1" id="KW-0472">Membrane</keyword>
<accession>A0A7S8FAZ4</accession>
<dbReference type="KEGG" id="nkf:Nkreftii_000523"/>
<keyword evidence="1" id="KW-0812">Transmembrane</keyword>
<gene>
    <name evidence="2" type="ORF">Nkreftii_000523</name>
</gene>
<evidence type="ECO:0000313" key="3">
    <source>
        <dbReference type="Proteomes" id="UP000593737"/>
    </source>
</evidence>
<evidence type="ECO:0008006" key="4">
    <source>
        <dbReference type="Google" id="ProtNLM"/>
    </source>
</evidence>
<dbReference type="AlphaFoldDB" id="A0A7S8FAZ4"/>
<reference evidence="2 3" key="1">
    <citation type="journal article" date="2020" name="ISME J.">
        <title>Enrichment and physiological characterization of a novel comammox Nitrospira indicates ammonium inhibition of complete nitrification.</title>
        <authorList>
            <person name="Sakoula D."/>
            <person name="Koch H."/>
            <person name="Frank J."/>
            <person name="Jetten M.S.M."/>
            <person name="van Kessel M.A.H.J."/>
            <person name="Lucker S."/>
        </authorList>
    </citation>
    <scope>NUCLEOTIDE SEQUENCE [LARGE SCALE GENOMIC DNA]</scope>
    <source>
        <strain evidence="2">Comreactor17</strain>
    </source>
</reference>
<keyword evidence="1" id="KW-1133">Transmembrane helix</keyword>
<feature type="transmembrane region" description="Helical" evidence="1">
    <location>
        <begin position="12"/>
        <end position="32"/>
    </location>
</feature>
<proteinExistence type="predicted"/>
<sequence>MSSSISCSRNHLFHIIAGGLLIALAISFSGCGGPWRDTYLKKGVGRLTQEDVRERLGSPHTAKTPALGGDSLWTYRFALSEQDLTTWNPTFVADASNSVTSLMGRGAEGGAKPTLYCYRYLLTFSEEKVLKQWKREECVPGTRDTLTAK</sequence>
<dbReference type="EMBL" id="CP047423">
    <property type="protein sequence ID" value="QPD02749.1"/>
    <property type="molecule type" value="Genomic_DNA"/>
</dbReference>
<evidence type="ECO:0000256" key="1">
    <source>
        <dbReference type="SAM" id="Phobius"/>
    </source>
</evidence>
<dbReference type="Proteomes" id="UP000593737">
    <property type="component" value="Chromosome"/>
</dbReference>
<name>A0A7S8FAZ4_9BACT</name>
<organism evidence="2 3">
    <name type="scientific">Candidatus Nitrospira kreftii</name>
    <dbReference type="NCBI Taxonomy" id="2652173"/>
    <lineage>
        <taxon>Bacteria</taxon>
        <taxon>Pseudomonadati</taxon>
        <taxon>Nitrospirota</taxon>
        <taxon>Nitrospiria</taxon>
        <taxon>Nitrospirales</taxon>
        <taxon>Nitrospiraceae</taxon>
        <taxon>Nitrospira</taxon>
    </lineage>
</organism>